<evidence type="ECO:0000259" key="2">
    <source>
        <dbReference type="Pfam" id="PF18291"/>
    </source>
</evidence>
<dbReference type="Gene3D" id="4.10.520.10">
    <property type="entry name" value="IHF-like DNA-binding proteins"/>
    <property type="match status" value="1"/>
</dbReference>
<keyword evidence="1 3" id="KW-0238">DNA-binding</keyword>
<name>F0H5M7_9BACT</name>
<sequence length="202" mass="22862">MTVNYKLLKTYGRLPKNAEYRAVAIDNQTVELDQIGEEIEHSTSLTHADLLGAVRALNDEVAHQLMSGNAVHLPGLGYFSLAVKGDIYEDPRSHHYRLHNPEVRTVKFRPDAEMKERLRSTEFNNITYEQGVSSVPTVQDIDNAIDELFAIKPVITVADLRRRLNLSSAYSYRIADRLTKEGKLRNVGSWHRKVYVKGNGNG</sequence>
<dbReference type="AlphaFoldDB" id="F0H5M7"/>
<protein>
    <submittedName>
        <fullName evidence="3">Putative DNA-binding protein</fullName>
    </submittedName>
</protein>
<reference evidence="3 4" key="1">
    <citation type="submission" date="2011-02" db="EMBL/GenBank/DDBJ databases">
        <authorList>
            <person name="Durkin A.S."/>
            <person name="Madupu R."/>
            <person name="Torralba M."/>
            <person name="Gillis M."/>
            <person name="Methe B."/>
            <person name="Sutton G."/>
            <person name="Nelson K.E."/>
        </authorList>
    </citation>
    <scope>NUCLEOTIDE SEQUENCE [LARGE SCALE GENOMIC DNA]</scope>
    <source>
        <strain evidence="3 4">CRIS 18C-A</strain>
    </source>
</reference>
<accession>F0H5M7</accession>
<evidence type="ECO:0000313" key="3">
    <source>
        <dbReference type="EMBL" id="EGC86934.1"/>
    </source>
</evidence>
<feature type="domain" description="HU" evidence="2">
    <location>
        <begin position="1"/>
        <end position="124"/>
    </location>
</feature>
<organism evidence="3 4">
    <name type="scientific">Prevotella denticola CRIS 18C-A</name>
    <dbReference type="NCBI Taxonomy" id="944557"/>
    <lineage>
        <taxon>Bacteria</taxon>
        <taxon>Pseudomonadati</taxon>
        <taxon>Bacteroidota</taxon>
        <taxon>Bacteroidia</taxon>
        <taxon>Bacteroidales</taxon>
        <taxon>Prevotellaceae</taxon>
        <taxon>Prevotella</taxon>
    </lineage>
</organism>
<comment type="caution">
    <text evidence="3">The sequence shown here is derived from an EMBL/GenBank/DDBJ whole genome shotgun (WGS) entry which is preliminary data.</text>
</comment>
<gene>
    <name evidence="3" type="ORF">HMPREF9303_0314</name>
</gene>
<dbReference type="GO" id="GO:0003677">
    <property type="term" value="F:DNA binding"/>
    <property type="evidence" value="ECO:0007669"/>
    <property type="project" value="UniProtKB-KW"/>
</dbReference>
<dbReference type="SUPFAM" id="SSF47729">
    <property type="entry name" value="IHF-like DNA-binding proteins"/>
    <property type="match status" value="1"/>
</dbReference>
<keyword evidence="4" id="KW-1185">Reference proteome</keyword>
<evidence type="ECO:0000313" key="4">
    <source>
        <dbReference type="Proteomes" id="UP000003155"/>
    </source>
</evidence>
<proteinExistence type="predicted"/>
<dbReference type="EMBL" id="AEXO01000032">
    <property type="protein sequence ID" value="EGC86934.1"/>
    <property type="molecule type" value="Genomic_DNA"/>
</dbReference>
<dbReference type="InterPro" id="IPR010992">
    <property type="entry name" value="IHF-like_DNA-bd_dom_sf"/>
</dbReference>
<dbReference type="InterPro" id="IPR041607">
    <property type="entry name" value="HU-HIG"/>
</dbReference>
<dbReference type="Proteomes" id="UP000003155">
    <property type="component" value="Unassembled WGS sequence"/>
</dbReference>
<dbReference type="RefSeq" id="WP_004352433.1">
    <property type="nucleotide sequence ID" value="NZ_AEXO01000032.1"/>
</dbReference>
<evidence type="ECO:0000256" key="1">
    <source>
        <dbReference type="ARBA" id="ARBA00023125"/>
    </source>
</evidence>
<dbReference type="Pfam" id="PF18291">
    <property type="entry name" value="HU-HIG"/>
    <property type="match status" value="1"/>
</dbReference>